<feature type="region of interest" description="Disordered" evidence="1">
    <location>
        <begin position="132"/>
        <end position="186"/>
    </location>
</feature>
<protein>
    <submittedName>
        <fullName evidence="4">Uncharacterized protein YraI</fullName>
    </submittedName>
</protein>
<feature type="chain" id="PRO_5032485074" evidence="2">
    <location>
        <begin position="23"/>
        <end position="186"/>
    </location>
</feature>
<evidence type="ECO:0000259" key="3">
    <source>
        <dbReference type="PROSITE" id="PS51781"/>
    </source>
</evidence>
<evidence type="ECO:0000256" key="1">
    <source>
        <dbReference type="SAM" id="MobiDB-lite"/>
    </source>
</evidence>
<evidence type="ECO:0000313" key="5">
    <source>
        <dbReference type="Proteomes" id="UP000555393"/>
    </source>
</evidence>
<evidence type="ECO:0000313" key="4">
    <source>
        <dbReference type="EMBL" id="MBB6259898.1"/>
    </source>
</evidence>
<feature type="signal peptide" evidence="2">
    <location>
        <begin position="1"/>
        <end position="22"/>
    </location>
</feature>
<keyword evidence="5" id="KW-1185">Reference proteome</keyword>
<dbReference type="PANTHER" id="PTHR34408">
    <property type="entry name" value="FAMILY PROTEIN, PUTATIVE-RELATED"/>
    <property type="match status" value="1"/>
</dbReference>
<sequence>MKVFLRTALLAVGLIAAGAAQAANAIVTADLNVRAGPGTKYRTLGAIPNRARVDVSGCTSGYGWCQVRYGGLQGWASSRYLATRVGSSGNYQSNNFSNNAAAIGIPLIAGVVIGSAINSRNDRYYRDDYYGRPHWNRPHRPNRPHWNHNRPGRPNWDRPNRPNRPYWNNSGRPNGNHGRPRPHRYN</sequence>
<gene>
    <name evidence="4" type="ORF">FHS77_000406</name>
</gene>
<reference evidence="4 5" key="1">
    <citation type="submission" date="2020-08" db="EMBL/GenBank/DDBJ databases">
        <title>Genomic Encyclopedia of Type Strains, Phase IV (KMG-IV): sequencing the most valuable type-strain genomes for metagenomic binning, comparative biology and taxonomic classification.</title>
        <authorList>
            <person name="Goeker M."/>
        </authorList>
    </citation>
    <scope>NUCLEOTIDE SEQUENCE [LARGE SCALE GENOMIC DNA]</scope>
    <source>
        <strain evidence="4 5">DSM 22336</strain>
    </source>
</reference>
<organism evidence="4 5">
    <name type="scientific">Paenochrobactrum gallinarii</name>
    <dbReference type="NCBI Taxonomy" id="643673"/>
    <lineage>
        <taxon>Bacteria</taxon>
        <taxon>Pseudomonadati</taxon>
        <taxon>Pseudomonadota</taxon>
        <taxon>Alphaproteobacteria</taxon>
        <taxon>Hyphomicrobiales</taxon>
        <taxon>Brucellaceae</taxon>
        <taxon>Paenochrobactrum</taxon>
    </lineage>
</organism>
<dbReference type="Pfam" id="PF08239">
    <property type="entry name" value="SH3_3"/>
    <property type="match status" value="1"/>
</dbReference>
<dbReference type="Gene3D" id="2.30.30.40">
    <property type="entry name" value="SH3 Domains"/>
    <property type="match status" value="1"/>
</dbReference>
<feature type="compositionally biased region" description="Basic residues" evidence="1">
    <location>
        <begin position="134"/>
        <end position="151"/>
    </location>
</feature>
<dbReference type="InterPro" id="IPR003646">
    <property type="entry name" value="SH3-like_bac-type"/>
</dbReference>
<dbReference type="RefSeq" id="WP_184219229.1">
    <property type="nucleotide sequence ID" value="NZ_JACIIU010000001.1"/>
</dbReference>
<comment type="caution">
    <text evidence="4">The sequence shown here is derived from an EMBL/GenBank/DDBJ whole genome shotgun (WGS) entry which is preliminary data.</text>
</comment>
<proteinExistence type="predicted"/>
<dbReference type="PANTHER" id="PTHR34408:SF1">
    <property type="entry name" value="GLYCOSYL HYDROLASE FAMILY 19 DOMAIN-CONTAINING PROTEIN HI_1415"/>
    <property type="match status" value="1"/>
</dbReference>
<dbReference type="SMART" id="SM00287">
    <property type="entry name" value="SH3b"/>
    <property type="match status" value="1"/>
</dbReference>
<dbReference type="Proteomes" id="UP000555393">
    <property type="component" value="Unassembled WGS sequence"/>
</dbReference>
<name>A0A841M188_9HYPH</name>
<dbReference type="InterPro" id="IPR052354">
    <property type="entry name" value="Cell_Wall_Dynamics_Protein"/>
</dbReference>
<dbReference type="PROSITE" id="PS51781">
    <property type="entry name" value="SH3B"/>
    <property type="match status" value="1"/>
</dbReference>
<accession>A0A841M188</accession>
<dbReference type="AlphaFoldDB" id="A0A841M188"/>
<evidence type="ECO:0000256" key="2">
    <source>
        <dbReference type="SAM" id="SignalP"/>
    </source>
</evidence>
<feature type="domain" description="SH3b" evidence="3">
    <location>
        <begin position="22"/>
        <end position="85"/>
    </location>
</feature>
<dbReference type="EMBL" id="JACIIU010000001">
    <property type="protein sequence ID" value="MBB6259898.1"/>
    <property type="molecule type" value="Genomic_DNA"/>
</dbReference>
<keyword evidence="2" id="KW-0732">Signal</keyword>